<gene>
    <name evidence="2" type="ORF">SAMN02745158_00631</name>
</gene>
<dbReference type="Pfam" id="PF09861">
    <property type="entry name" value="Lar_N"/>
    <property type="match status" value="1"/>
</dbReference>
<dbReference type="EMBL" id="FQVI01000002">
    <property type="protein sequence ID" value="SHE49359.1"/>
    <property type="molecule type" value="Genomic_DNA"/>
</dbReference>
<evidence type="ECO:0000313" key="2">
    <source>
        <dbReference type="EMBL" id="SHE49359.1"/>
    </source>
</evidence>
<dbReference type="InterPro" id="IPR018657">
    <property type="entry name" value="LarA-like_N"/>
</dbReference>
<dbReference type="AlphaFoldDB" id="A0A1M4TXZ2"/>
<protein>
    <submittedName>
        <fullName evidence="2">Nickel-dependent lactate racemase</fullName>
    </submittedName>
</protein>
<accession>A0A1M4TXZ2</accession>
<dbReference type="PANTHER" id="PTHR33171">
    <property type="entry name" value="LAR_N DOMAIN-CONTAINING PROTEIN"/>
    <property type="match status" value="1"/>
</dbReference>
<name>A0A1M4TXZ2_9CLOT</name>
<proteinExistence type="predicted"/>
<dbReference type="Gene3D" id="3.40.50.11440">
    <property type="match status" value="1"/>
</dbReference>
<dbReference type="OrthoDB" id="9770545at2"/>
<dbReference type="STRING" id="1122155.SAMN02745158_00631"/>
<dbReference type="PANTHER" id="PTHR33171:SF17">
    <property type="entry name" value="LARA-LIKE N-TERMINAL DOMAIN-CONTAINING PROTEIN"/>
    <property type="match status" value="1"/>
</dbReference>
<dbReference type="RefSeq" id="WP_072848929.1">
    <property type="nucleotide sequence ID" value="NZ_FQVI01000002.1"/>
</dbReference>
<feature type="domain" description="LarA-like N-terminal" evidence="1">
    <location>
        <begin position="29"/>
        <end position="183"/>
    </location>
</feature>
<reference evidence="2 3" key="1">
    <citation type="submission" date="2016-11" db="EMBL/GenBank/DDBJ databases">
        <authorList>
            <person name="Jaros S."/>
            <person name="Januszkiewicz K."/>
            <person name="Wedrychowicz H."/>
        </authorList>
    </citation>
    <scope>NUCLEOTIDE SEQUENCE [LARGE SCALE GENOMIC DNA]</scope>
    <source>
        <strain evidence="2 3">DSM 17459</strain>
    </source>
</reference>
<dbReference type="InterPro" id="IPR048068">
    <property type="entry name" value="LarA-like"/>
</dbReference>
<dbReference type="GO" id="GO:0050043">
    <property type="term" value="F:lactate racemase activity"/>
    <property type="evidence" value="ECO:0007669"/>
    <property type="project" value="InterPro"/>
</dbReference>
<organism evidence="2 3">
    <name type="scientific">Lactonifactor longoviformis DSM 17459</name>
    <dbReference type="NCBI Taxonomy" id="1122155"/>
    <lineage>
        <taxon>Bacteria</taxon>
        <taxon>Bacillati</taxon>
        <taxon>Bacillota</taxon>
        <taxon>Clostridia</taxon>
        <taxon>Eubacteriales</taxon>
        <taxon>Clostridiaceae</taxon>
        <taxon>Lactonifactor</taxon>
    </lineage>
</organism>
<dbReference type="Gene3D" id="3.90.226.30">
    <property type="match status" value="1"/>
</dbReference>
<dbReference type="Proteomes" id="UP000184245">
    <property type="component" value="Unassembled WGS sequence"/>
</dbReference>
<evidence type="ECO:0000259" key="1">
    <source>
        <dbReference type="Pfam" id="PF09861"/>
    </source>
</evidence>
<sequence length="422" mass="47391">MNEIYMTNEASGISMSEVEQCMEQLLEQYPDLKKVLIIPPDFTRCYSYAGEITQVLYKKLSPAATVHVMPALGTHMAMDAEEKEKMFGGVVPEEAFLVHHWQTDTISIGQVPREVIEEISEGLYSTDIEVEVNEKLINGGYDLILSIGQVVPHEVVGMANYSKNIFVGVGGRQMINKSHMLSAICGMEKALGVADSPARKVFDYAQQHFLDGKLPLVYIQTVTTLKDDKVTLNGLYAGPSRKPFEHAVALSEQLNICHVERRAKKLVTYLDPYELKTTWVGNKGVYRTRMAVADGGELIILAPGVKAFGENEEMDRMTRTYGYKGRDYVLKLFNEGAFENRIMAAAHLIQGSSDGRFTITYCTRPENLSKEDINTVGYEWIDYEEAAALYNPHTLKEGWNILENGEEIYFVKTPALGLWKVD</sequence>
<evidence type="ECO:0000313" key="3">
    <source>
        <dbReference type="Proteomes" id="UP000184245"/>
    </source>
</evidence>
<dbReference type="InterPro" id="IPR043166">
    <property type="entry name" value="LarA-like_C"/>
</dbReference>
<keyword evidence="3" id="KW-1185">Reference proteome</keyword>